<dbReference type="InterPro" id="IPR043504">
    <property type="entry name" value="Peptidase_S1_PA_chymotrypsin"/>
</dbReference>
<dbReference type="InterPro" id="IPR001881">
    <property type="entry name" value="EGF-like_Ca-bd_dom"/>
</dbReference>
<keyword evidence="2" id="KW-0301">Gamma-carboxyglutamic acid</keyword>
<evidence type="ECO:0000256" key="6">
    <source>
        <dbReference type="ARBA" id="ARBA00023180"/>
    </source>
</evidence>
<dbReference type="PROSITE" id="PS00010">
    <property type="entry name" value="ASX_HYDROXYL"/>
    <property type="match status" value="1"/>
</dbReference>
<accession>A0A4U5VTC7</accession>
<evidence type="ECO:0000313" key="12">
    <source>
        <dbReference type="Proteomes" id="UP000298787"/>
    </source>
</evidence>
<keyword evidence="7" id="KW-0245">EGF-like domain</keyword>
<dbReference type="GO" id="GO:0005509">
    <property type="term" value="F:calcium ion binding"/>
    <property type="evidence" value="ECO:0007669"/>
    <property type="project" value="InterPro"/>
</dbReference>
<feature type="disulfide bond" evidence="7">
    <location>
        <begin position="94"/>
        <end position="103"/>
    </location>
</feature>
<organism evidence="11 12">
    <name type="scientific">Collichthys lucidus</name>
    <name type="common">Big head croaker</name>
    <name type="synonym">Sciaena lucida</name>
    <dbReference type="NCBI Taxonomy" id="240159"/>
    <lineage>
        <taxon>Eukaryota</taxon>
        <taxon>Metazoa</taxon>
        <taxon>Chordata</taxon>
        <taxon>Craniata</taxon>
        <taxon>Vertebrata</taxon>
        <taxon>Euteleostomi</taxon>
        <taxon>Actinopterygii</taxon>
        <taxon>Neopterygii</taxon>
        <taxon>Teleostei</taxon>
        <taxon>Neoteleostei</taxon>
        <taxon>Acanthomorphata</taxon>
        <taxon>Eupercaria</taxon>
        <taxon>Sciaenidae</taxon>
        <taxon>Collichthys</taxon>
    </lineage>
</organism>
<keyword evidence="4" id="KW-0106">Calcium</keyword>
<dbReference type="SUPFAM" id="SSF57630">
    <property type="entry name" value="GLA-domain"/>
    <property type="match status" value="1"/>
</dbReference>
<dbReference type="SUPFAM" id="SSF50494">
    <property type="entry name" value="Trypsin-like serine proteases"/>
    <property type="match status" value="1"/>
</dbReference>
<dbReference type="PRINTS" id="PR00010">
    <property type="entry name" value="EGFBLOOD"/>
</dbReference>
<dbReference type="InterPro" id="IPR000294">
    <property type="entry name" value="GLA_domain"/>
</dbReference>
<feature type="domain" description="Gla" evidence="10">
    <location>
        <begin position="31"/>
        <end position="68"/>
    </location>
</feature>
<dbReference type="GO" id="GO:0004252">
    <property type="term" value="F:serine-type endopeptidase activity"/>
    <property type="evidence" value="ECO:0007669"/>
    <property type="project" value="InterPro"/>
</dbReference>
<dbReference type="InterPro" id="IPR050442">
    <property type="entry name" value="Peptidase_S1_coag_factors"/>
</dbReference>
<feature type="domain" description="EGF-like" evidence="8">
    <location>
        <begin position="68"/>
        <end position="104"/>
    </location>
</feature>
<dbReference type="SMART" id="SM00179">
    <property type="entry name" value="EGF_CA"/>
    <property type="match status" value="1"/>
</dbReference>
<dbReference type="PROSITE" id="PS00022">
    <property type="entry name" value="EGF_1"/>
    <property type="match status" value="1"/>
</dbReference>
<evidence type="ECO:0000256" key="3">
    <source>
        <dbReference type="ARBA" id="ARBA00022525"/>
    </source>
</evidence>
<evidence type="ECO:0000256" key="5">
    <source>
        <dbReference type="ARBA" id="ARBA00023157"/>
    </source>
</evidence>
<dbReference type="PROSITE" id="PS50026">
    <property type="entry name" value="EGF_3"/>
    <property type="match status" value="1"/>
</dbReference>
<keyword evidence="6" id="KW-0325">Glycoprotein</keyword>
<dbReference type="Gene3D" id="2.10.25.10">
    <property type="entry name" value="Laminin"/>
    <property type="match status" value="1"/>
</dbReference>
<dbReference type="CDD" id="cd00054">
    <property type="entry name" value="EGF_CA"/>
    <property type="match status" value="1"/>
</dbReference>
<dbReference type="InterPro" id="IPR035972">
    <property type="entry name" value="GLA-like_dom_SF"/>
</dbReference>
<dbReference type="Pfam" id="PF00594">
    <property type="entry name" value="Gla"/>
    <property type="match status" value="1"/>
</dbReference>
<dbReference type="SMART" id="SM00181">
    <property type="entry name" value="EGF"/>
    <property type="match status" value="1"/>
</dbReference>
<dbReference type="PROSITE" id="PS50998">
    <property type="entry name" value="GLA_2"/>
    <property type="match status" value="1"/>
</dbReference>
<dbReference type="PROSITE" id="PS01186">
    <property type="entry name" value="EGF_2"/>
    <property type="match status" value="1"/>
</dbReference>
<dbReference type="InterPro" id="IPR009003">
    <property type="entry name" value="Peptidase_S1_PA"/>
</dbReference>
<dbReference type="PROSITE" id="PS01187">
    <property type="entry name" value="EGF_CA"/>
    <property type="match status" value="1"/>
</dbReference>
<evidence type="ECO:0000259" key="10">
    <source>
        <dbReference type="PROSITE" id="PS50998"/>
    </source>
</evidence>
<feature type="domain" description="Peptidase S1" evidence="9">
    <location>
        <begin position="98"/>
        <end position="286"/>
    </location>
</feature>
<sequence length="519" mass="57227">MHCSLPPVFLDKQQASSVISRQKRNTGVSNQPASLEQVCMEKVCTYEQARSVFQDSYRTDIFWAVYVDGDQCAEKPCKNGAMCLDSVGGYDCVCKSGFSGVHCDKGEALTSASVVIHSLLIWLRVLRVLLRHLDGSSAGRTGTSVSLQVVPENDLAVIELRDRIIYKKDVVAACLPERDFAESILMTESKTVSSFQGPLMLNELAYDKLPQCLMSHPNLITNKMGCTSIRTNADCSLSSGSPLLTMYNNVFFLTGVVSQPPGADCTKGYIFQKVSRHLGWLQQIMNSRLQRSHWVAKLLLSTPRRLKLCPMPDTAASTWSVYTSCEVIGSRPDACHWKQMQHTGPSLTADNKDDEKVDGDDGCLLIKREVPLISSVVLFRAVNPPPPPPPPSHAVTLPACTYQQQLYDYLVRSVMAAMLCSCLSAAEALINLSESETVKGREDREESVETVAALESCHFLCRFGLVIHAHSASDDNRHGLKNNRIPLLEREESSGLIAYSSMWMEREYANAASGAVSEM</sequence>
<dbReference type="EMBL" id="CM014100">
    <property type="protein sequence ID" value="TKS91936.1"/>
    <property type="molecule type" value="Genomic_DNA"/>
</dbReference>
<dbReference type="PANTHER" id="PTHR24278">
    <property type="entry name" value="COAGULATION FACTOR"/>
    <property type="match status" value="1"/>
</dbReference>
<comment type="caution">
    <text evidence="7">Lacks conserved residue(s) required for the propagation of feature annotation.</text>
</comment>
<dbReference type="InterPro" id="IPR017857">
    <property type="entry name" value="Coagulation_fac-like_Gla_dom"/>
</dbReference>
<keyword evidence="5 7" id="KW-1015">Disulfide bond</keyword>
<protein>
    <submittedName>
        <fullName evidence="11">Coagulation factor IX</fullName>
    </submittedName>
</protein>
<dbReference type="PROSITE" id="PS50240">
    <property type="entry name" value="TRYPSIN_DOM"/>
    <property type="match status" value="1"/>
</dbReference>
<dbReference type="FunFam" id="2.10.25.10:FF:000671">
    <property type="entry name" value="Protein Z, vitamin K-dependent plasma glycoprotein a"/>
    <property type="match status" value="1"/>
</dbReference>
<evidence type="ECO:0000256" key="1">
    <source>
        <dbReference type="ARBA" id="ARBA00004613"/>
    </source>
</evidence>
<dbReference type="PANTHER" id="PTHR24278:SF33">
    <property type="entry name" value="PROTEIN Z, VITAMIN K-DEPENDENT PLASMA GLYCOPROTEIN A"/>
    <property type="match status" value="1"/>
</dbReference>
<dbReference type="Gene3D" id="2.40.10.10">
    <property type="entry name" value="Trypsin-like serine proteases"/>
    <property type="match status" value="1"/>
</dbReference>
<dbReference type="Proteomes" id="UP000298787">
    <property type="component" value="Chromosome 23"/>
</dbReference>
<evidence type="ECO:0000259" key="8">
    <source>
        <dbReference type="PROSITE" id="PS50026"/>
    </source>
</evidence>
<evidence type="ECO:0000256" key="4">
    <source>
        <dbReference type="ARBA" id="ARBA00022837"/>
    </source>
</evidence>
<dbReference type="InterPro" id="IPR018097">
    <property type="entry name" value="EGF_Ca-bd_CS"/>
</dbReference>
<name>A0A4U5VTC7_COLLU</name>
<proteinExistence type="predicted"/>
<reference evidence="11 12" key="1">
    <citation type="submission" date="2019-01" db="EMBL/GenBank/DDBJ databases">
        <title>Genome Assembly of Collichthys lucidus.</title>
        <authorList>
            <person name="Cai M."/>
            <person name="Xiao S."/>
        </authorList>
    </citation>
    <scope>NUCLEOTIDE SEQUENCE [LARGE SCALE GENOMIC DNA]</scope>
    <source>
        <strain evidence="11">JT15FE1705JMU</strain>
        <tissue evidence="11">Muscle</tissue>
    </source>
</reference>
<evidence type="ECO:0000313" key="11">
    <source>
        <dbReference type="EMBL" id="TKS91936.1"/>
    </source>
</evidence>
<dbReference type="Pfam" id="PF00089">
    <property type="entry name" value="Trypsin"/>
    <property type="match status" value="1"/>
</dbReference>
<keyword evidence="12" id="KW-1185">Reference proteome</keyword>
<dbReference type="Gene3D" id="4.10.740.10">
    <property type="entry name" value="Coagulation Factor IX"/>
    <property type="match status" value="1"/>
</dbReference>
<keyword evidence="3" id="KW-0964">Secreted</keyword>
<evidence type="ECO:0000256" key="2">
    <source>
        <dbReference type="ARBA" id="ARBA00022479"/>
    </source>
</evidence>
<dbReference type="STRING" id="240159.A0A4U5VTC7"/>
<evidence type="ECO:0000259" key="9">
    <source>
        <dbReference type="PROSITE" id="PS50240"/>
    </source>
</evidence>
<dbReference type="InterPro" id="IPR001254">
    <property type="entry name" value="Trypsin_dom"/>
</dbReference>
<dbReference type="Pfam" id="PF00008">
    <property type="entry name" value="EGF"/>
    <property type="match status" value="1"/>
</dbReference>
<dbReference type="SMART" id="SM00069">
    <property type="entry name" value="GLA"/>
    <property type="match status" value="1"/>
</dbReference>
<evidence type="ECO:0000256" key="7">
    <source>
        <dbReference type="PROSITE-ProRule" id="PRU00076"/>
    </source>
</evidence>
<dbReference type="AlphaFoldDB" id="A0A4U5VTC7"/>
<dbReference type="GO" id="GO:0006508">
    <property type="term" value="P:proteolysis"/>
    <property type="evidence" value="ECO:0007669"/>
    <property type="project" value="InterPro"/>
</dbReference>
<dbReference type="GO" id="GO:0005615">
    <property type="term" value="C:extracellular space"/>
    <property type="evidence" value="ECO:0007669"/>
    <property type="project" value="TreeGrafter"/>
</dbReference>
<gene>
    <name evidence="11" type="ORF">D9C73_025864</name>
</gene>
<dbReference type="InterPro" id="IPR000742">
    <property type="entry name" value="EGF"/>
</dbReference>
<dbReference type="InterPro" id="IPR000152">
    <property type="entry name" value="EGF-type_Asp/Asn_hydroxyl_site"/>
</dbReference>
<comment type="subcellular location">
    <subcellularLocation>
        <location evidence="1">Secreted</location>
    </subcellularLocation>
</comment>